<proteinExistence type="predicted"/>
<name>X1G6K5_9ZZZZ</name>
<comment type="caution">
    <text evidence="1">The sequence shown here is derived from an EMBL/GenBank/DDBJ whole genome shotgun (WGS) entry which is preliminary data.</text>
</comment>
<organism evidence="1">
    <name type="scientific">marine sediment metagenome</name>
    <dbReference type="NCBI Taxonomy" id="412755"/>
    <lineage>
        <taxon>unclassified sequences</taxon>
        <taxon>metagenomes</taxon>
        <taxon>ecological metagenomes</taxon>
    </lineage>
</organism>
<sequence>WSSTAMEIQKALDCNVPVRFLFDPEAIEFQALCRHPDYDIKVDTKYLDLKNYSKINIIKEQEEDY</sequence>
<feature type="non-terminal residue" evidence="1">
    <location>
        <position position="1"/>
    </location>
</feature>
<evidence type="ECO:0000313" key="1">
    <source>
        <dbReference type="EMBL" id="GAH52887.1"/>
    </source>
</evidence>
<reference evidence="1" key="1">
    <citation type="journal article" date="2014" name="Front. Microbiol.">
        <title>High frequency of phylogenetically diverse reductive dehalogenase-homologous genes in deep subseafloor sedimentary metagenomes.</title>
        <authorList>
            <person name="Kawai M."/>
            <person name="Futagami T."/>
            <person name="Toyoda A."/>
            <person name="Takaki Y."/>
            <person name="Nishi S."/>
            <person name="Hori S."/>
            <person name="Arai W."/>
            <person name="Tsubouchi T."/>
            <person name="Morono Y."/>
            <person name="Uchiyama I."/>
            <person name="Ito T."/>
            <person name="Fujiyama A."/>
            <person name="Inagaki F."/>
            <person name="Takami H."/>
        </authorList>
    </citation>
    <scope>NUCLEOTIDE SEQUENCE</scope>
    <source>
        <strain evidence="1">Expedition CK06-06</strain>
    </source>
</reference>
<dbReference type="AlphaFoldDB" id="X1G6K5"/>
<protein>
    <submittedName>
        <fullName evidence="1">Uncharacterized protein</fullName>
    </submittedName>
</protein>
<accession>X1G6K5</accession>
<gene>
    <name evidence="1" type="ORF">S03H2_34069</name>
</gene>
<dbReference type="EMBL" id="BARU01020773">
    <property type="protein sequence ID" value="GAH52887.1"/>
    <property type="molecule type" value="Genomic_DNA"/>
</dbReference>